<dbReference type="InterPro" id="IPR001509">
    <property type="entry name" value="Epimerase_deHydtase"/>
</dbReference>
<protein>
    <submittedName>
        <fullName evidence="5">Uronate dehydrogenase</fullName>
    </submittedName>
</protein>
<dbReference type="PANTHER" id="PTHR43103:SF5">
    <property type="entry name" value="4-EPIMERASE, PUTATIVE (AFU_ORTHOLOGUE AFUA_7G00360)-RELATED"/>
    <property type="match status" value="1"/>
</dbReference>
<evidence type="ECO:0000313" key="6">
    <source>
        <dbReference type="Proteomes" id="UP000199582"/>
    </source>
</evidence>
<dbReference type="Proteomes" id="UP000199582">
    <property type="component" value="Unassembled WGS sequence"/>
</dbReference>
<accession>A0A1H7P2I0</accession>
<dbReference type="STRING" id="1287727.SAMN05443999_104292"/>
<reference evidence="5 6" key="1">
    <citation type="submission" date="2016-10" db="EMBL/GenBank/DDBJ databases">
        <authorList>
            <person name="de Groot N.N."/>
        </authorList>
    </citation>
    <scope>NUCLEOTIDE SEQUENCE [LARGE SCALE GENOMIC DNA]</scope>
    <source>
        <strain evidence="5 6">DSM 100674</strain>
    </source>
</reference>
<dbReference type="AlphaFoldDB" id="A0A1H7P2I0"/>
<dbReference type="OrthoDB" id="8770295at2"/>
<evidence type="ECO:0000256" key="1">
    <source>
        <dbReference type="ARBA" id="ARBA00007637"/>
    </source>
</evidence>
<dbReference type="Pfam" id="PF01370">
    <property type="entry name" value="Epimerase"/>
    <property type="match status" value="1"/>
</dbReference>
<keyword evidence="2" id="KW-0560">Oxidoreductase</keyword>
<dbReference type="Gene3D" id="3.40.50.720">
    <property type="entry name" value="NAD(P)-binding Rossmann-like Domain"/>
    <property type="match status" value="1"/>
</dbReference>
<dbReference type="RefSeq" id="WP_093035112.1">
    <property type="nucleotide sequence ID" value="NZ_FOAG01000004.1"/>
</dbReference>
<feature type="domain" description="NAD-dependent epimerase/dehydratase" evidence="4">
    <location>
        <begin position="6"/>
        <end position="168"/>
    </location>
</feature>
<evidence type="ECO:0000256" key="2">
    <source>
        <dbReference type="ARBA" id="ARBA00023002"/>
    </source>
</evidence>
<name>A0A1H7P2I0_9RHOB</name>
<gene>
    <name evidence="5" type="ORF">SAMN05443999_104292</name>
</gene>
<keyword evidence="3" id="KW-0520">NAD</keyword>
<dbReference type="InterPro" id="IPR036291">
    <property type="entry name" value="NAD(P)-bd_dom_sf"/>
</dbReference>
<dbReference type="SUPFAM" id="SSF51735">
    <property type="entry name" value="NAD(P)-binding Rossmann-fold domains"/>
    <property type="match status" value="1"/>
</dbReference>
<evidence type="ECO:0000313" key="5">
    <source>
        <dbReference type="EMBL" id="SEL29799.1"/>
    </source>
</evidence>
<comment type="similarity">
    <text evidence="1">Belongs to the NAD(P)-dependent epimerase/dehydratase family.</text>
</comment>
<organism evidence="5 6">
    <name type="scientific">Roseovarius azorensis</name>
    <dbReference type="NCBI Taxonomy" id="1287727"/>
    <lineage>
        <taxon>Bacteria</taxon>
        <taxon>Pseudomonadati</taxon>
        <taxon>Pseudomonadota</taxon>
        <taxon>Alphaproteobacteria</taxon>
        <taxon>Rhodobacterales</taxon>
        <taxon>Roseobacteraceae</taxon>
        <taxon>Roseovarius</taxon>
    </lineage>
</organism>
<dbReference type="GO" id="GO:0016491">
    <property type="term" value="F:oxidoreductase activity"/>
    <property type="evidence" value="ECO:0007669"/>
    <property type="project" value="UniProtKB-KW"/>
</dbReference>
<proteinExistence type="inferred from homology"/>
<dbReference type="PANTHER" id="PTHR43103">
    <property type="entry name" value="NUCLEOSIDE-DIPHOSPHATE-SUGAR EPIMERASE"/>
    <property type="match status" value="1"/>
</dbReference>
<evidence type="ECO:0000259" key="4">
    <source>
        <dbReference type="Pfam" id="PF01370"/>
    </source>
</evidence>
<evidence type="ECO:0000256" key="3">
    <source>
        <dbReference type="ARBA" id="ARBA00023027"/>
    </source>
</evidence>
<dbReference type="EMBL" id="FOAG01000004">
    <property type="protein sequence ID" value="SEL29799.1"/>
    <property type="molecule type" value="Genomic_DNA"/>
</dbReference>
<sequence>MLQKLLITGANGSLGSLCRQRLGHMAKTIRLNARRGLGVAGPDEEIVYCDLSDKSAVEAMVEGCDGIVHMGGQAVEGPWKIVKAANIDGMFNLYEGARKSSVQPRIFFASSHHTTGFHAQTTRLDPSKNPTRPDGLYGVSKVFGEALARMYYDKFGIETACVRIGSCFPEPPSHRMLSSWLSADDMICLIERIFSVPQLGCPVLYGVSDNDAAWWDNSSAAYLGWRPKDNSERFRSKLDAERTPPMRNEPDAMYQGGLFCTDGIHEE</sequence>
<keyword evidence="6" id="KW-1185">Reference proteome</keyword>